<gene>
    <name evidence="3" type="primary">LOC117364245</name>
</gene>
<dbReference type="Proteomes" id="UP000515159">
    <property type="component" value="Chromosome 7"/>
</dbReference>
<dbReference type="OrthoDB" id="8957104at2759"/>
<sequence>MGSVAHVTQQASGDRTEPSPLVVPESQWSAVGSVPGPLAGSVGAVSDRQHSEGASITSALETVAVGGGAAGPSADVVVAGRGVAVVERPSVSSAEVVSGGISVPVEEPSVSGAGRSSSVWIIGHSFVHWAGERSLLRPGGRHLVRVSWWGQRGMRWYQLLPFLSHLRDSPRRPDVLIIHLWGNDVDSLSARQLVNVIKDDLRVDGKVKKIQDKKCIAFLYNEMEPLFSYDLQ</sequence>
<protein>
    <submittedName>
        <fullName evidence="3">Uncharacterized protein LOC117364245</fullName>
    </submittedName>
</protein>
<proteinExistence type="predicted"/>
<accession>A0A6P8RWS8</accession>
<evidence type="ECO:0000313" key="3">
    <source>
        <dbReference type="RefSeq" id="XP_033809146.1"/>
    </source>
</evidence>
<feature type="region of interest" description="Disordered" evidence="1">
    <location>
        <begin position="1"/>
        <end position="22"/>
    </location>
</feature>
<feature type="compositionally biased region" description="Polar residues" evidence="1">
    <location>
        <begin position="1"/>
        <end position="13"/>
    </location>
</feature>
<organism evidence="2 3">
    <name type="scientific">Geotrypetes seraphini</name>
    <name type="common">Gaboon caecilian</name>
    <name type="synonym">Caecilia seraphini</name>
    <dbReference type="NCBI Taxonomy" id="260995"/>
    <lineage>
        <taxon>Eukaryota</taxon>
        <taxon>Metazoa</taxon>
        <taxon>Chordata</taxon>
        <taxon>Craniata</taxon>
        <taxon>Vertebrata</taxon>
        <taxon>Euteleostomi</taxon>
        <taxon>Amphibia</taxon>
        <taxon>Gymnophiona</taxon>
        <taxon>Geotrypetes</taxon>
    </lineage>
</organism>
<dbReference type="SUPFAM" id="SSF52266">
    <property type="entry name" value="SGNH hydrolase"/>
    <property type="match status" value="1"/>
</dbReference>
<dbReference type="KEGG" id="gsh:117364245"/>
<dbReference type="GeneID" id="117364245"/>
<evidence type="ECO:0000313" key="2">
    <source>
        <dbReference type="Proteomes" id="UP000515159"/>
    </source>
</evidence>
<name>A0A6P8RWS8_GEOSA</name>
<dbReference type="InParanoid" id="A0A6P8RWS8"/>
<dbReference type="AlphaFoldDB" id="A0A6P8RWS8"/>
<reference evidence="3" key="1">
    <citation type="submission" date="2025-08" db="UniProtKB">
        <authorList>
            <consortium name="RefSeq"/>
        </authorList>
    </citation>
    <scope>IDENTIFICATION</scope>
</reference>
<keyword evidence="2" id="KW-1185">Reference proteome</keyword>
<evidence type="ECO:0000256" key="1">
    <source>
        <dbReference type="SAM" id="MobiDB-lite"/>
    </source>
</evidence>
<dbReference type="RefSeq" id="XP_033809146.1">
    <property type="nucleotide sequence ID" value="XM_033953255.1"/>
</dbReference>